<dbReference type="Gene3D" id="2.70.50.70">
    <property type="match status" value="1"/>
</dbReference>
<dbReference type="GeneID" id="27361224"/>
<evidence type="ECO:0000313" key="3">
    <source>
        <dbReference type="EMBL" id="KIW39374.1"/>
    </source>
</evidence>
<accession>A0A0D2DV02</accession>
<name>A0A0D2DV02_9EURO</name>
<protein>
    <recommendedName>
        <fullName evidence="5">Chitin-binding type-4 domain-containing protein</fullName>
    </recommendedName>
</protein>
<dbReference type="EMBL" id="KN847340">
    <property type="protein sequence ID" value="KIW39374.1"/>
    <property type="molecule type" value="Genomic_DNA"/>
</dbReference>
<evidence type="ECO:0000256" key="2">
    <source>
        <dbReference type="SAM" id="SignalP"/>
    </source>
</evidence>
<feature type="compositionally biased region" description="Polar residues" evidence="1">
    <location>
        <begin position="349"/>
        <end position="375"/>
    </location>
</feature>
<dbReference type="PANTHER" id="PTHR36182">
    <property type="entry name" value="PROTEIN, PUTATIVE (AFU_ORTHOLOGUE AFUA_6G10930)-RELATED"/>
    <property type="match status" value="1"/>
</dbReference>
<feature type="region of interest" description="Disordered" evidence="1">
    <location>
        <begin position="343"/>
        <end position="375"/>
    </location>
</feature>
<organism evidence="3 4">
    <name type="scientific">Exophiala oligosperma</name>
    <dbReference type="NCBI Taxonomy" id="215243"/>
    <lineage>
        <taxon>Eukaryota</taxon>
        <taxon>Fungi</taxon>
        <taxon>Dikarya</taxon>
        <taxon>Ascomycota</taxon>
        <taxon>Pezizomycotina</taxon>
        <taxon>Eurotiomycetes</taxon>
        <taxon>Chaetothyriomycetidae</taxon>
        <taxon>Chaetothyriales</taxon>
        <taxon>Herpotrichiellaceae</taxon>
        <taxon>Exophiala</taxon>
    </lineage>
</organism>
<proteinExistence type="predicted"/>
<dbReference type="Proteomes" id="UP000053342">
    <property type="component" value="Unassembled WGS sequence"/>
</dbReference>
<dbReference type="OrthoDB" id="2342176at2759"/>
<keyword evidence="2" id="KW-0732">Signal</keyword>
<feature type="region of interest" description="Disordered" evidence="1">
    <location>
        <begin position="243"/>
        <end position="317"/>
    </location>
</feature>
<gene>
    <name evidence="3" type="ORF">PV06_09150</name>
</gene>
<feature type="compositionally biased region" description="Polar residues" evidence="1">
    <location>
        <begin position="290"/>
        <end position="300"/>
    </location>
</feature>
<dbReference type="STRING" id="215243.A0A0D2DV02"/>
<sequence>MASSIKNVATASILLLLTATTNAHMIMKTPVPYGKSSLTNSPLLADGSDFPCKQRPGVYDAEGAQNVAAIGEPQTLSFTGSAVHGGGSCQVSLTTDLQPTKESKWMVIKSIEGGCPANVPGNLPADPNGDGASTFQFTVPDGIAPGDYTLAWSWINKVGNREFYMNCAPFTVTQKNGGAKKREEEKPAEAPQMSQKRQNSFPDMFVANLAGVSSCTTPEGFDYLYPNPGMYVQKAGAGPYTQLSCSDDAGSNPAPTQVSSAFPGGGSGASQPSAQPAAGSAAAGPQNGSDQSGSSPQVTGSAPPAGGLPVPTTFVTETSRPVSPGVFATSAAAAAGSVSQSVAPEAAPTASTQQPPSSNSGASNETGTQSGACSVEGQWSCSADGSSFQRCSSGVWSVSMEMAAGMKCTPGLSTDLGMKAGRLRRRISFMKI</sequence>
<keyword evidence="4" id="KW-1185">Reference proteome</keyword>
<dbReference type="PANTHER" id="PTHR36182:SF2">
    <property type="entry name" value="LYTIC POLYSACCHARIDE MONOOXYGENASE"/>
    <property type="match status" value="1"/>
</dbReference>
<feature type="compositionally biased region" description="Low complexity" evidence="1">
    <location>
        <begin position="269"/>
        <end position="289"/>
    </location>
</feature>
<evidence type="ECO:0008006" key="5">
    <source>
        <dbReference type="Google" id="ProtNLM"/>
    </source>
</evidence>
<feature type="signal peptide" evidence="2">
    <location>
        <begin position="1"/>
        <end position="23"/>
    </location>
</feature>
<dbReference type="AlphaFoldDB" id="A0A0D2DV02"/>
<feature type="region of interest" description="Disordered" evidence="1">
    <location>
        <begin position="175"/>
        <end position="198"/>
    </location>
</feature>
<dbReference type="HOGENOM" id="CLU_032571_1_0_1"/>
<evidence type="ECO:0000256" key="1">
    <source>
        <dbReference type="SAM" id="MobiDB-lite"/>
    </source>
</evidence>
<evidence type="ECO:0000313" key="4">
    <source>
        <dbReference type="Proteomes" id="UP000053342"/>
    </source>
</evidence>
<feature type="chain" id="PRO_5002240717" description="Chitin-binding type-4 domain-containing protein" evidence="2">
    <location>
        <begin position="24"/>
        <end position="432"/>
    </location>
</feature>
<dbReference type="RefSeq" id="XP_016259590.1">
    <property type="nucleotide sequence ID" value="XM_016410568.1"/>
</dbReference>
<reference evidence="3 4" key="1">
    <citation type="submission" date="2015-01" db="EMBL/GenBank/DDBJ databases">
        <title>The Genome Sequence of Exophiala oligosperma CBS72588.</title>
        <authorList>
            <consortium name="The Broad Institute Genomics Platform"/>
            <person name="Cuomo C."/>
            <person name="de Hoog S."/>
            <person name="Gorbushina A."/>
            <person name="Stielow B."/>
            <person name="Teixiera M."/>
            <person name="Abouelleil A."/>
            <person name="Chapman S.B."/>
            <person name="Priest M."/>
            <person name="Young S.K."/>
            <person name="Wortman J."/>
            <person name="Nusbaum C."/>
            <person name="Birren B."/>
        </authorList>
    </citation>
    <scope>NUCLEOTIDE SEQUENCE [LARGE SCALE GENOMIC DNA]</scope>
    <source>
        <strain evidence="3 4">CBS 72588</strain>
    </source>
</reference>
<dbReference type="VEuPathDB" id="FungiDB:PV06_09150"/>